<reference evidence="4 5" key="1">
    <citation type="submission" date="2014-04" db="EMBL/GenBank/DDBJ databases">
        <title>Evolutionary Origins and Diversification of the Mycorrhizal Mutualists.</title>
        <authorList>
            <consortium name="DOE Joint Genome Institute"/>
            <consortium name="Mycorrhizal Genomics Consortium"/>
            <person name="Kohler A."/>
            <person name="Kuo A."/>
            <person name="Nagy L.G."/>
            <person name="Floudas D."/>
            <person name="Copeland A."/>
            <person name="Barry K.W."/>
            <person name="Cichocki N."/>
            <person name="Veneault-Fourrey C."/>
            <person name="LaButti K."/>
            <person name="Lindquist E.A."/>
            <person name="Lipzen A."/>
            <person name="Lundell T."/>
            <person name="Morin E."/>
            <person name="Murat C."/>
            <person name="Riley R."/>
            <person name="Ohm R."/>
            <person name="Sun H."/>
            <person name="Tunlid A."/>
            <person name="Henrissat B."/>
            <person name="Grigoriev I.V."/>
            <person name="Hibbett D.S."/>
            <person name="Martin F."/>
        </authorList>
    </citation>
    <scope>NUCLEOTIDE SEQUENCE [LARGE SCALE GENOMIC DNA]</scope>
    <source>
        <strain evidence="4 5">Koide BX008</strain>
    </source>
</reference>
<evidence type="ECO:0000313" key="5">
    <source>
        <dbReference type="Proteomes" id="UP000054549"/>
    </source>
</evidence>
<dbReference type="AlphaFoldDB" id="A0A0C2XA77"/>
<dbReference type="PANTHER" id="PTHR24141">
    <property type="entry name" value="2-5A-DEPENDENT RIBONUCLEASE"/>
    <property type="match status" value="1"/>
</dbReference>
<feature type="repeat" description="ANK" evidence="3">
    <location>
        <begin position="101"/>
        <end position="133"/>
    </location>
</feature>
<dbReference type="PANTHER" id="PTHR24141:SF1">
    <property type="entry name" value="2-5A-DEPENDENT RIBONUCLEASE"/>
    <property type="match status" value="1"/>
</dbReference>
<feature type="repeat" description="ANK" evidence="3">
    <location>
        <begin position="172"/>
        <end position="204"/>
    </location>
</feature>
<protein>
    <submittedName>
        <fullName evidence="4">Uncharacterized protein</fullName>
    </submittedName>
</protein>
<dbReference type="EMBL" id="KN818240">
    <property type="protein sequence ID" value="KIL65698.1"/>
    <property type="molecule type" value="Genomic_DNA"/>
</dbReference>
<dbReference type="Pfam" id="PF00023">
    <property type="entry name" value="Ank"/>
    <property type="match status" value="1"/>
</dbReference>
<evidence type="ECO:0000313" key="4">
    <source>
        <dbReference type="EMBL" id="KIL65698.1"/>
    </source>
</evidence>
<evidence type="ECO:0000256" key="3">
    <source>
        <dbReference type="PROSITE-ProRule" id="PRU00023"/>
    </source>
</evidence>
<dbReference type="OrthoDB" id="539213at2759"/>
<dbReference type="GO" id="GO:0003723">
    <property type="term" value="F:RNA binding"/>
    <property type="evidence" value="ECO:0007669"/>
    <property type="project" value="TreeGrafter"/>
</dbReference>
<evidence type="ECO:0000256" key="1">
    <source>
        <dbReference type="ARBA" id="ARBA00022737"/>
    </source>
</evidence>
<dbReference type="PROSITE" id="PS50297">
    <property type="entry name" value="ANK_REP_REGION"/>
    <property type="match status" value="4"/>
</dbReference>
<feature type="repeat" description="ANK" evidence="3">
    <location>
        <begin position="35"/>
        <end position="67"/>
    </location>
</feature>
<dbReference type="PRINTS" id="PR01415">
    <property type="entry name" value="ANKYRIN"/>
</dbReference>
<dbReference type="InterPro" id="IPR036770">
    <property type="entry name" value="Ankyrin_rpt-contain_sf"/>
</dbReference>
<dbReference type="InterPro" id="IPR002110">
    <property type="entry name" value="Ankyrin_rpt"/>
</dbReference>
<dbReference type="InParanoid" id="A0A0C2XA77"/>
<accession>A0A0C2XA77</accession>
<keyword evidence="5" id="KW-1185">Reference proteome</keyword>
<feature type="repeat" description="ANK" evidence="3">
    <location>
        <begin position="68"/>
        <end position="100"/>
    </location>
</feature>
<name>A0A0C2XA77_AMAMK</name>
<keyword evidence="1" id="KW-0677">Repeat</keyword>
<organism evidence="4 5">
    <name type="scientific">Amanita muscaria (strain Koide BX008)</name>
    <dbReference type="NCBI Taxonomy" id="946122"/>
    <lineage>
        <taxon>Eukaryota</taxon>
        <taxon>Fungi</taxon>
        <taxon>Dikarya</taxon>
        <taxon>Basidiomycota</taxon>
        <taxon>Agaricomycotina</taxon>
        <taxon>Agaricomycetes</taxon>
        <taxon>Agaricomycetidae</taxon>
        <taxon>Agaricales</taxon>
        <taxon>Pluteineae</taxon>
        <taxon>Amanitaceae</taxon>
        <taxon>Amanita</taxon>
    </lineage>
</organism>
<keyword evidence="2 3" id="KW-0040">ANK repeat</keyword>
<dbReference type="HOGENOM" id="CLU_000134_18_2_1"/>
<dbReference type="Pfam" id="PF13637">
    <property type="entry name" value="Ank_4"/>
    <property type="match status" value="1"/>
</dbReference>
<dbReference type="GO" id="GO:0004540">
    <property type="term" value="F:RNA nuclease activity"/>
    <property type="evidence" value="ECO:0007669"/>
    <property type="project" value="TreeGrafter"/>
</dbReference>
<dbReference type="Pfam" id="PF12796">
    <property type="entry name" value="Ank_2"/>
    <property type="match status" value="1"/>
</dbReference>
<dbReference type="Gene3D" id="1.25.40.20">
    <property type="entry name" value="Ankyrin repeat-containing domain"/>
    <property type="match status" value="2"/>
</dbReference>
<evidence type="ECO:0000256" key="2">
    <source>
        <dbReference type="ARBA" id="ARBA00023043"/>
    </source>
</evidence>
<dbReference type="PROSITE" id="PS50088">
    <property type="entry name" value="ANK_REPEAT"/>
    <property type="match status" value="4"/>
</dbReference>
<dbReference type="SMART" id="SM00248">
    <property type="entry name" value="ANK"/>
    <property type="match status" value="6"/>
</dbReference>
<sequence>MSTLSVHYAAQTNQLSLLRALVNEDSKQINAVDADGRTPLHWAASSGSTEITCFLLDQKADVDRPDNGGWTPLHIAVSAGREEVVRELVGAGADVNRKNDKGITPLHYAASKSHIDVAKLLIERGADINARDKANQHPLHRAATTGSVGFIRLLLDSSTPSNKLRLNTADRVGNTPLHLAMDSAHAEAAVALINAGADRGRINQDGETPEEVTGVGDVEQRRACQHVINICGKP</sequence>
<dbReference type="Proteomes" id="UP000054549">
    <property type="component" value="Unassembled WGS sequence"/>
</dbReference>
<gene>
    <name evidence="4" type="ORF">M378DRAFT_1034006</name>
</gene>
<proteinExistence type="predicted"/>
<dbReference type="SUPFAM" id="SSF48403">
    <property type="entry name" value="Ankyrin repeat"/>
    <property type="match status" value="1"/>
</dbReference>
<dbReference type="STRING" id="946122.A0A0C2XA77"/>
<dbReference type="GO" id="GO:0006396">
    <property type="term" value="P:RNA processing"/>
    <property type="evidence" value="ECO:0007669"/>
    <property type="project" value="TreeGrafter"/>
</dbReference>